<gene>
    <name evidence="2" type="ORF">J2S59_000827</name>
</gene>
<dbReference type="RefSeq" id="WP_068120746.1">
    <property type="nucleotide sequence ID" value="NZ_CCXJ01000304.1"/>
</dbReference>
<name>A0ABT9NKS4_9ACTN</name>
<dbReference type="Pfam" id="PF13577">
    <property type="entry name" value="SnoaL_4"/>
    <property type="match status" value="1"/>
</dbReference>
<proteinExistence type="predicted"/>
<dbReference type="InterPro" id="IPR032710">
    <property type="entry name" value="NTF2-like_dom_sf"/>
</dbReference>
<evidence type="ECO:0000313" key="3">
    <source>
        <dbReference type="Proteomes" id="UP001240447"/>
    </source>
</evidence>
<dbReference type="Gene3D" id="3.10.450.50">
    <property type="match status" value="1"/>
</dbReference>
<dbReference type="CDD" id="cd00531">
    <property type="entry name" value="NTF2_like"/>
    <property type="match status" value="1"/>
</dbReference>
<keyword evidence="3" id="KW-1185">Reference proteome</keyword>
<dbReference type="SUPFAM" id="SSF54427">
    <property type="entry name" value="NTF2-like"/>
    <property type="match status" value="1"/>
</dbReference>
<evidence type="ECO:0000259" key="1">
    <source>
        <dbReference type="Pfam" id="PF13577"/>
    </source>
</evidence>
<dbReference type="InterPro" id="IPR037401">
    <property type="entry name" value="SnoaL-like"/>
</dbReference>
<protein>
    <recommendedName>
        <fullName evidence="1">SnoaL-like domain-containing protein</fullName>
    </recommendedName>
</protein>
<organism evidence="2 3">
    <name type="scientific">Nocardioides massiliensis</name>
    <dbReference type="NCBI Taxonomy" id="1325935"/>
    <lineage>
        <taxon>Bacteria</taxon>
        <taxon>Bacillati</taxon>
        <taxon>Actinomycetota</taxon>
        <taxon>Actinomycetes</taxon>
        <taxon>Propionibacteriales</taxon>
        <taxon>Nocardioidaceae</taxon>
        <taxon>Nocardioides</taxon>
    </lineage>
</organism>
<dbReference type="EMBL" id="JAUSQM010000001">
    <property type="protein sequence ID" value="MDP9821018.1"/>
    <property type="molecule type" value="Genomic_DNA"/>
</dbReference>
<accession>A0ABT9NKS4</accession>
<comment type="caution">
    <text evidence="2">The sequence shown here is derived from an EMBL/GenBank/DDBJ whole genome shotgun (WGS) entry which is preliminary data.</text>
</comment>
<feature type="domain" description="SnoaL-like" evidence="1">
    <location>
        <begin position="15"/>
        <end position="137"/>
    </location>
</feature>
<evidence type="ECO:0000313" key="2">
    <source>
        <dbReference type="EMBL" id="MDP9821018.1"/>
    </source>
</evidence>
<dbReference type="Proteomes" id="UP001240447">
    <property type="component" value="Unassembled WGS sequence"/>
</dbReference>
<sequence length="170" mass="19281">MTDQSDVARLLAEEADRRAICELKYRYLRCLDTKDWDGFAACFVPDATGAYAGGLDFTDRDGIVTFMRDNMGPGLISLHQVHHPEITLHLDGDPDRAGATWYLEDRVLVPAFDYVLEGAAFYDDRYVRTSDGWRIAHTGYRRTFELSYSTKDIPSWKLKLGTAYDGRAAI</sequence>
<reference evidence="2 3" key="1">
    <citation type="submission" date="2023-07" db="EMBL/GenBank/DDBJ databases">
        <title>Sequencing the genomes of 1000 actinobacteria strains.</title>
        <authorList>
            <person name="Klenk H.-P."/>
        </authorList>
    </citation>
    <scope>NUCLEOTIDE SEQUENCE [LARGE SCALE GENOMIC DNA]</scope>
    <source>
        <strain evidence="2 3">GD13</strain>
    </source>
</reference>